<gene>
    <name evidence="3" type="ORF">KJP28_10155</name>
</gene>
<evidence type="ECO:0000313" key="4">
    <source>
        <dbReference type="Proteomes" id="UP000756530"/>
    </source>
</evidence>
<evidence type="ECO:0000256" key="1">
    <source>
        <dbReference type="SAM" id="MobiDB-lite"/>
    </source>
</evidence>
<reference evidence="3 4" key="1">
    <citation type="submission" date="2021-05" db="EMBL/GenBank/DDBJ databases">
        <title>Culturable bacteria isolated from Daya Bay.</title>
        <authorList>
            <person name="Zheng W."/>
            <person name="Yu S."/>
            <person name="Huang Y."/>
        </authorList>
    </citation>
    <scope>NUCLEOTIDE SEQUENCE [LARGE SCALE GENOMIC DNA]</scope>
    <source>
        <strain evidence="3 4">DP4N28-5</strain>
    </source>
</reference>
<proteinExistence type="predicted"/>
<organism evidence="3 4">
    <name type="scientific">Maritimibacter dapengensis</name>
    <dbReference type="NCBI Taxonomy" id="2836868"/>
    <lineage>
        <taxon>Bacteria</taxon>
        <taxon>Pseudomonadati</taxon>
        <taxon>Pseudomonadota</taxon>
        <taxon>Alphaproteobacteria</taxon>
        <taxon>Rhodobacterales</taxon>
        <taxon>Roseobacteraceae</taxon>
        <taxon>Maritimibacter</taxon>
    </lineage>
</organism>
<sequence>MRKLAFIIVVASACPSWAQDGTTARNDLFDWRADPARAARAEALSKPPALPKTPKPRDYVPYSDSSDKDAENELKIGGHIWAGYAVRF</sequence>
<dbReference type="EMBL" id="JAHUZE010000002">
    <property type="protein sequence ID" value="MBV7379292.1"/>
    <property type="molecule type" value="Genomic_DNA"/>
</dbReference>
<name>A0ABS6T4K4_9RHOB</name>
<accession>A0ABS6T4K4</accession>
<evidence type="ECO:0000313" key="3">
    <source>
        <dbReference type="EMBL" id="MBV7379292.1"/>
    </source>
</evidence>
<feature type="signal peptide" evidence="2">
    <location>
        <begin position="1"/>
        <end position="18"/>
    </location>
</feature>
<dbReference type="Proteomes" id="UP000756530">
    <property type="component" value="Unassembled WGS sequence"/>
</dbReference>
<feature type="region of interest" description="Disordered" evidence="1">
    <location>
        <begin position="42"/>
        <end position="70"/>
    </location>
</feature>
<evidence type="ECO:0000256" key="2">
    <source>
        <dbReference type="SAM" id="SignalP"/>
    </source>
</evidence>
<protein>
    <submittedName>
        <fullName evidence="3">Uncharacterized protein</fullName>
    </submittedName>
</protein>
<keyword evidence="4" id="KW-1185">Reference proteome</keyword>
<feature type="chain" id="PRO_5045482425" evidence="2">
    <location>
        <begin position="19"/>
        <end position="88"/>
    </location>
</feature>
<dbReference type="RefSeq" id="WP_218392433.1">
    <property type="nucleotide sequence ID" value="NZ_JAHUZE010000002.1"/>
</dbReference>
<comment type="caution">
    <text evidence="3">The sequence shown here is derived from an EMBL/GenBank/DDBJ whole genome shotgun (WGS) entry which is preliminary data.</text>
</comment>
<keyword evidence="2" id="KW-0732">Signal</keyword>